<dbReference type="GeneID" id="26304623"/>
<evidence type="ECO:0000313" key="1">
    <source>
        <dbReference type="EMBL" id="GAK65452.1"/>
    </source>
</evidence>
<proteinExistence type="predicted"/>
<dbReference type="Proteomes" id="UP000053758">
    <property type="component" value="Unassembled WGS sequence"/>
</dbReference>
<dbReference type="AlphaFoldDB" id="A0A081CFK6"/>
<dbReference type="RefSeq" id="XP_014656115.1">
    <property type="nucleotide sequence ID" value="XM_014800629.1"/>
</dbReference>
<evidence type="ECO:0000313" key="2">
    <source>
        <dbReference type="Proteomes" id="UP000053758"/>
    </source>
</evidence>
<sequence length="244" mass="25912">MPKRRNIATVVNLHPPTIIIKQLKTMGTRSIAWFAFLFLAATSSQAQESNSQSSRASATSVVPTTPTATAPATSSATPTTPAYLASCPSELELQISICLDTVARDGAVLPCNPDDWWCNCNNWQGIISCYQPCPDLQEQADIDWNQNNCQGQHGFANLLGGNSTGSYLGSNITTTGSNGHTRSYYSEMPQATSTIPTSTWSWQPTASPSGQARAKSAASHQSAVKASLLAIPLVLATASSLVYL</sequence>
<dbReference type="OrthoDB" id="3262103at2759"/>
<keyword evidence="2" id="KW-1185">Reference proteome</keyword>
<name>A0A081CFK6_PSEA2</name>
<dbReference type="EMBL" id="DF830076">
    <property type="protein sequence ID" value="GAK65452.1"/>
    <property type="molecule type" value="Genomic_DNA"/>
</dbReference>
<dbReference type="HOGENOM" id="CLU_107267_0_0_1"/>
<gene>
    <name evidence="1" type="ORF">PAN0_009d3669</name>
</gene>
<organism evidence="1 2">
    <name type="scientific">Pseudozyma antarctica</name>
    <name type="common">Yeast</name>
    <name type="synonym">Candida antarctica</name>
    <dbReference type="NCBI Taxonomy" id="84753"/>
    <lineage>
        <taxon>Eukaryota</taxon>
        <taxon>Fungi</taxon>
        <taxon>Dikarya</taxon>
        <taxon>Basidiomycota</taxon>
        <taxon>Ustilaginomycotina</taxon>
        <taxon>Ustilaginomycetes</taxon>
        <taxon>Ustilaginales</taxon>
        <taxon>Ustilaginaceae</taxon>
        <taxon>Moesziomyces</taxon>
    </lineage>
</organism>
<protein>
    <submittedName>
        <fullName evidence="1">Uncharacterized protein</fullName>
    </submittedName>
</protein>
<accession>A0A081CFK6</accession>
<reference evidence="2" key="1">
    <citation type="journal article" date="2014" name="Genome Announc.">
        <title>Draft Genome Sequence of the Yeast Pseudozyma antarctica Type Strain JCM10317, a Producer of the Glycolipid Biosurfactants, Mannosylerythritol Lipids.</title>
        <authorList>
            <person name="Saika A."/>
            <person name="Koike H."/>
            <person name="Hori T."/>
            <person name="Fukuoka T."/>
            <person name="Sato S."/>
            <person name="Habe H."/>
            <person name="Kitamoto D."/>
            <person name="Morita T."/>
        </authorList>
    </citation>
    <scope>NUCLEOTIDE SEQUENCE [LARGE SCALE GENOMIC DNA]</scope>
    <source>
        <strain evidence="2">JCM 10317</strain>
    </source>
</reference>